<protein>
    <recommendedName>
        <fullName evidence="2">Nucleoplasmin-like domain-containing protein</fullName>
    </recommendedName>
</protein>
<feature type="compositionally biased region" description="Low complexity" evidence="1">
    <location>
        <begin position="194"/>
        <end position="204"/>
    </location>
</feature>
<reference evidence="3" key="1">
    <citation type="submission" date="2008-06" db="EMBL/GenBank/DDBJ databases">
        <authorList>
            <person name="Lorenzi H."/>
            <person name="Inman J."/>
            <person name="Miller J."/>
            <person name="Schobel S."/>
            <person name="Amedeo P."/>
            <person name="Caler E.V."/>
            <person name="da Silva J."/>
        </authorList>
    </citation>
    <scope>NUCLEOTIDE SEQUENCE [LARGE SCALE GENOMIC DNA]</scope>
    <source>
        <strain evidence="3">RN66</strain>
    </source>
</reference>
<dbReference type="SUPFAM" id="SSF69203">
    <property type="entry name" value="Nucleoplasmin-like core domain"/>
    <property type="match status" value="1"/>
</dbReference>
<dbReference type="InterPro" id="IPR036824">
    <property type="entry name" value="Nucleoplasmin_core_dom_sf"/>
</dbReference>
<dbReference type="RefSeq" id="XP_002140869.1">
    <property type="nucleotide sequence ID" value="XM_002140833.1"/>
</dbReference>
<gene>
    <name evidence="3" type="ORF">CMU_010120</name>
</gene>
<dbReference type="OrthoDB" id="1902587at2759"/>
<dbReference type="Proteomes" id="UP000001460">
    <property type="component" value="Unassembled WGS sequence"/>
</dbReference>
<evidence type="ECO:0000256" key="1">
    <source>
        <dbReference type="SAM" id="MobiDB-lite"/>
    </source>
</evidence>
<feature type="compositionally biased region" description="Acidic residues" evidence="1">
    <location>
        <begin position="136"/>
        <end position="186"/>
    </location>
</feature>
<evidence type="ECO:0000313" key="4">
    <source>
        <dbReference type="Proteomes" id="UP000001460"/>
    </source>
</evidence>
<proteinExistence type="predicted"/>
<feature type="compositionally biased region" description="Basic and acidic residues" evidence="1">
    <location>
        <begin position="207"/>
        <end position="216"/>
    </location>
</feature>
<feature type="domain" description="Nucleoplasmin-like" evidence="2">
    <location>
        <begin position="2"/>
        <end position="91"/>
    </location>
</feature>
<feature type="region of interest" description="Disordered" evidence="1">
    <location>
        <begin position="112"/>
        <end position="230"/>
    </location>
</feature>
<keyword evidence="4" id="KW-1185">Reference proteome</keyword>
<sequence length="287" mass="32282">MFCGLIIKPSQKVKLDPTQGEILHLSQACLSEPKDNGRVYVQAIENNKAITICSLQKGTIEHASLDLFLSTGSDIELSVIGKNEVHISGFYEPDMHEEDEFDDEDAMIGVSDEEEEEVKDGSNRNLKRKIQHSEDSTEEDLGEDEEIDSDEADELDLENLMDDEDNDEDEDNNEDDEDDEDGDSEKEEPPVPIKNTNKQSSTSQKTKKSEVQEPVKKKVKPDSTQNKADQAYENSIIEFLKKNGRTNLAMIGNKIKKPEGVTKKLGAFIAERCNLFKVENNMISLIK</sequence>
<dbReference type="OMA" id="GKNEVHI"/>
<accession>B6AE79</accession>
<evidence type="ECO:0000259" key="2">
    <source>
        <dbReference type="Pfam" id="PF17800"/>
    </source>
</evidence>
<dbReference type="GeneID" id="6995919"/>
<dbReference type="EMBL" id="DS989729">
    <property type="protein sequence ID" value="EEA06520.1"/>
    <property type="molecule type" value="Genomic_DNA"/>
</dbReference>
<name>B6AE79_CRYMR</name>
<dbReference type="AlphaFoldDB" id="B6AE79"/>
<dbReference type="Gene3D" id="2.60.120.340">
    <property type="entry name" value="Nucleoplasmin core domain"/>
    <property type="match status" value="1"/>
</dbReference>
<dbReference type="InterPro" id="IPR041232">
    <property type="entry name" value="NPL"/>
</dbReference>
<evidence type="ECO:0000313" key="3">
    <source>
        <dbReference type="EMBL" id="EEA06520.1"/>
    </source>
</evidence>
<organism evidence="3 4">
    <name type="scientific">Cryptosporidium muris (strain RN66)</name>
    <dbReference type="NCBI Taxonomy" id="441375"/>
    <lineage>
        <taxon>Eukaryota</taxon>
        <taxon>Sar</taxon>
        <taxon>Alveolata</taxon>
        <taxon>Apicomplexa</taxon>
        <taxon>Conoidasida</taxon>
        <taxon>Coccidia</taxon>
        <taxon>Eucoccidiorida</taxon>
        <taxon>Eimeriorina</taxon>
        <taxon>Cryptosporidiidae</taxon>
        <taxon>Cryptosporidium</taxon>
    </lineage>
</organism>
<dbReference type="eggNOG" id="ENOG502S7T2">
    <property type="taxonomic scope" value="Eukaryota"/>
</dbReference>
<dbReference type="Pfam" id="PF17800">
    <property type="entry name" value="NPL"/>
    <property type="match status" value="1"/>
</dbReference>
<dbReference type="VEuPathDB" id="CryptoDB:CMU_010120"/>